<dbReference type="InterPro" id="IPR001138">
    <property type="entry name" value="Zn2Cys6_DnaBD"/>
</dbReference>
<evidence type="ECO:0000256" key="4">
    <source>
        <dbReference type="SAM" id="MobiDB-lite"/>
    </source>
</evidence>
<dbReference type="Proteomes" id="UP000799439">
    <property type="component" value="Unassembled WGS sequence"/>
</dbReference>
<evidence type="ECO:0000313" key="6">
    <source>
        <dbReference type="EMBL" id="KAF2152967.1"/>
    </source>
</evidence>
<dbReference type="Pfam" id="PF00172">
    <property type="entry name" value="Zn_clus"/>
    <property type="match status" value="1"/>
</dbReference>
<keyword evidence="2" id="KW-0479">Metal-binding</keyword>
<proteinExistence type="predicted"/>
<comment type="subcellular location">
    <subcellularLocation>
        <location evidence="1">Nucleus</location>
    </subcellularLocation>
</comment>
<feature type="region of interest" description="Disordered" evidence="4">
    <location>
        <begin position="155"/>
        <end position="176"/>
    </location>
</feature>
<keyword evidence="3" id="KW-0539">Nucleus</keyword>
<keyword evidence="7" id="KW-1185">Reference proteome</keyword>
<dbReference type="GO" id="GO:0006351">
    <property type="term" value="P:DNA-templated transcription"/>
    <property type="evidence" value="ECO:0007669"/>
    <property type="project" value="InterPro"/>
</dbReference>
<dbReference type="InterPro" id="IPR036864">
    <property type="entry name" value="Zn2-C6_fun-type_DNA-bd_sf"/>
</dbReference>
<dbReference type="SUPFAM" id="SSF57701">
    <property type="entry name" value="Zn2/Cys6 DNA-binding domain"/>
    <property type="match status" value="1"/>
</dbReference>
<organism evidence="6 7">
    <name type="scientific">Myriangium duriaei CBS 260.36</name>
    <dbReference type="NCBI Taxonomy" id="1168546"/>
    <lineage>
        <taxon>Eukaryota</taxon>
        <taxon>Fungi</taxon>
        <taxon>Dikarya</taxon>
        <taxon>Ascomycota</taxon>
        <taxon>Pezizomycotina</taxon>
        <taxon>Dothideomycetes</taxon>
        <taxon>Dothideomycetidae</taxon>
        <taxon>Myriangiales</taxon>
        <taxon>Myriangiaceae</taxon>
        <taxon>Myriangium</taxon>
    </lineage>
</organism>
<evidence type="ECO:0000256" key="2">
    <source>
        <dbReference type="ARBA" id="ARBA00022723"/>
    </source>
</evidence>
<dbReference type="PANTHER" id="PTHR31001:SF49">
    <property type="entry name" value="ZN(II)2CYS6 TRANSCRIPTION FACTOR (EUROFUNG)"/>
    <property type="match status" value="1"/>
</dbReference>
<dbReference type="GO" id="GO:0008270">
    <property type="term" value="F:zinc ion binding"/>
    <property type="evidence" value="ECO:0007669"/>
    <property type="project" value="InterPro"/>
</dbReference>
<evidence type="ECO:0000256" key="3">
    <source>
        <dbReference type="ARBA" id="ARBA00023242"/>
    </source>
</evidence>
<feature type="compositionally biased region" description="Polar residues" evidence="4">
    <location>
        <begin position="776"/>
        <end position="802"/>
    </location>
</feature>
<feature type="region of interest" description="Disordered" evidence="4">
    <location>
        <begin position="24"/>
        <end position="53"/>
    </location>
</feature>
<dbReference type="Gene3D" id="4.10.240.10">
    <property type="entry name" value="Zn(2)-C6 fungal-type DNA-binding domain"/>
    <property type="match status" value="1"/>
</dbReference>
<sequence>MPDRKLQENQKDVNYSVQHFVNYWSNNTDMNPGGPAPTPPSTNSSNGASPDHGQFRVVRKRNRIPLSCAPCRHRKLKCNRQHPCDNCTKRGDVASCAYAAPSARKKSGQTSGPNGTPDDMQNRIDRLENLVLSLMTSGQGSTTASAQAAINNARNNSITDTTHSAGASMDQDGESEMQDQIEEDSDVNDVSQGLGVMKVDGSKSIFASDAHWHAILANIAEVKNYYASHKEDYQAQVRRVKATQDDDAPGGSHIFQAPRLSSKDEVLAAFPNQVQADVLVGRYFNSNDPSVSIIHGPTFKKYYDAHWLNPKETPLPFLAKMFACMSLALQSYDRAGDEPPDFLGISMKVSATYRRLTAQALVLADINEPDPQILEALVLHIFAEFGRSRDPESGVITLVSLAVRQAMRMGYHRDPAPHPAISPFQGEIRRRVWMLLRQADLLFSAQCGLPAVLKSEFTDTAFPRNLYDDELYEELQTLPESRPDTEQTPISYGIAKARLAQVFGLITDRLAVVASPITYEEVMHLDNELRQIRGSHPPHLRMRPLRESGMEPPTVTMQRFALELLYLKSQCMLHRRFISRGRESPRYGYSRRTCIDASMDMLSHQATLHHESQPGGRLHSVKWYISSLTTNDFLLAAMIVCLELHHSAEAERSGRKGSTTGSPMSSDLIEERKGEMLEALRHSRTIWNSLRDRSVEAWKASTSIKIMLEKLMSTQQAQAGVPGGVPMGLNGRASYPPLSGIFSNSAVPMTDVERDQGPETAAAMTLGLLSSGGVSPSPQYGQSSNSNPTSAGTGNTPPSNDSRGYPASMAGILNEPMADQQRSGFTPVYSGMDNTPGAPFGAMFGATPSMFEGMNGIEIDWGAWDSFIQGSSLPNHMWPSTVPELPNTQHAAIDPAIEGGAVPTTTAGSDAGATFMGAGTPAAGGMLG</sequence>
<name>A0A9P4MH83_9PEZI</name>
<dbReference type="PANTHER" id="PTHR31001">
    <property type="entry name" value="UNCHARACTERIZED TRANSCRIPTIONAL REGULATORY PROTEIN"/>
    <property type="match status" value="1"/>
</dbReference>
<dbReference type="PROSITE" id="PS00463">
    <property type="entry name" value="ZN2_CY6_FUNGAL_1"/>
    <property type="match status" value="1"/>
</dbReference>
<dbReference type="AlphaFoldDB" id="A0A9P4MH83"/>
<dbReference type="EMBL" id="ML996085">
    <property type="protein sequence ID" value="KAF2152967.1"/>
    <property type="molecule type" value="Genomic_DNA"/>
</dbReference>
<feature type="domain" description="Zn(2)-C6 fungal-type" evidence="5">
    <location>
        <begin position="67"/>
        <end position="98"/>
    </location>
</feature>
<evidence type="ECO:0000256" key="1">
    <source>
        <dbReference type="ARBA" id="ARBA00004123"/>
    </source>
</evidence>
<dbReference type="SMART" id="SM00906">
    <property type="entry name" value="Fungal_trans"/>
    <property type="match status" value="1"/>
</dbReference>
<dbReference type="InterPro" id="IPR007219">
    <property type="entry name" value="XnlR_reg_dom"/>
</dbReference>
<feature type="compositionally biased region" description="Low complexity" evidence="4">
    <location>
        <begin position="41"/>
        <end position="50"/>
    </location>
</feature>
<dbReference type="GO" id="GO:0000981">
    <property type="term" value="F:DNA-binding transcription factor activity, RNA polymerase II-specific"/>
    <property type="evidence" value="ECO:0007669"/>
    <property type="project" value="InterPro"/>
</dbReference>
<gene>
    <name evidence="6" type="ORF">K461DRAFT_277731</name>
</gene>
<comment type="caution">
    <text evidence="6">The sequence shown here is derived from an EMBL/GenBank/DDBJ whole genome shotgun (WGS) entry which is preliminary data.</text>
</comment>
<dbReference type="OrthoDB" id="762982at2759"/>
<evidence type="ECO:0000313" key="7">
    <source>
        <dbReference type="Proteomes" id="UP000799439"/>
    </source>
</evidence>
<dbReference type="InterPro" id="IPR050613">
    <property type="entry name" value="Sec_Metabolite_Reg"/>
</dbReference>
<feature type="region of interest" description="Disordered" evidence="4">
    <location>
        <begin position="772"/>
        <end position="809"/>
    </location>
</feature>
<evidence type="ECO:0000259" key="5">
    <source>
        <dbReference type="PROSITE" id="PS50048"/>
    </source>
</evidence>
<feature type="region of interest" description="Disordered" evidence="4">
    <location>
        <begin position="101"/>
        <end position="120"/>
    </location>
</feature>
<accession>A0A9P4MH83</accession>
<dbReference type="CDD" id="cd00067">
    <property type="entry name" value="GAL4"/>
    <property type="match status" value="1"/>
</dbReference>
<feature type="compositionally biased region" description="Polar residues" evidence="4">
    <location>
        <begin position="155"/>
        <end position="165"/>
    </location>
</feature>
<dbReference type="Pfam" id="PF04082">
    <property type="entry name" value="Fungal_trans"/>
    <property type="match status" value="1"/>
</dbReference>
<dbReference type="PROSITE" id="PS50048">
    <property type="entry name" value="ZN2_CY6_FUNGAL_2"/>
    <property type="match status" value="1"/>
</dbReference>
<dbReference type="GO" id="GO:0003677">
    <property type="term" value="F:DNA binding"/>
    <property type="evidence" value="ECO:0007669"/>
    <property type="project" value="InterPro"/>
</dbReference>
<dbReference type="CDD" id="cd12148">
    <property type="entry name" value="fungal_TF_MHR"/>
    <property type="match status" value="1"/>
</dbReference>
<dbReference type="SMART" id="SM00066">
    <property type="entry name" value="GAL4"/>
    <property type="match status" value="1"/>
</dbReference>
<protein>
    <recommendedName>
        <fullName evidence="5">Zn(2)-C6 fungal-type domain-containing protein</fullName>
    </recommendedName>
</protein>
<dbReference type="GO" id="GO:0005634">
    <property type="term" value="C:nucleus"/>
    <property type="evidence" value="ECO:0007669"/>
    <property type="project" value="UniProtKB-SubCell"/>
</dbReference>
<reference evidence="6" key="1">
    <citation type="journal article" date="2020" name="Stud. Mycol.">
        <title>101 Dothideomycetes genomes: a test case for predicting lifestyles and emergence of pathogens.</title>
        <authorList>
            <person name="Haridas S."/>
            <person name="Albert R."/>
            <person name="Binder M."/>
            <person name="Bloem J."/>
            <person name="Labutti K."/>
            <person name="Salamov A."/>
            <person name="Andreopoulos B."/>
            <person name="Baker S."/>
            <person name="Barry K."/>
            <person name="Bills G."/>
            <person name="Bluhm B."/>
            <person name="Cannon C."/>
            <person name="Castanera R."/>
            <person name="Culley D."/>
            <person name="Daum C."/>
            <person name="Ezra D."/>
            <person name="Gonzalez J."/>
            <person name="Henrissat B."/>
            <person name="Kuo A."/>
            <person name="Liang C."/>
            <person name="Lipzen A."/>
            <person name="Lutzoni F."/>
            <person name="Magnuson J."/>
            <person name="Mondo S."/>
            <person name="Nolan M."/>
            <person name="Ohm R."/>
            <person name="Pangilinan J."/>
            <person name="Park H.-J."/>
            <person name="Ramirez L."/>
            <person name="Alfaro M."/>
            <person name="Sun H."/>
            <person name="Tritt A."/>
            <person name="Yoshinaga Y."/>
            <person name="Zwiers L.-H."/>
            <person name="Turgeon B."/>
            <person name="Goodwin S."/>
            <person name="Spatafora J."/>
            <person name="Crous P."/>
            <person name="Grigoriev I."/>
        </authorList>
    </citation>
    <scope>NUCLEOTIDE SEQUENCE</scope>
    <source>
        <strain evidence="6">CBS 260.36</strain>
    </source>
</reference>